<proteinExistence type="predicted"/>
<evidence type="ECO:0000313" key="1">
    <source>
        <dbReference type="EMBL" id="KZS44785.1"/>
    </source>
</evidence>
<dbReference type="RefSeq" id="WP_063477369.1">
    <property type="nucleotide sequence ID" value="NZ_JBCMWP010000019.1"/>
</dbReference>
<gene>
    <name evidence="1" type="ORF">AWU65_01985</name>
</gene>
<organism evidence="1 2">
    <name type="scientific">Paenibacillus glucanolyticus</name>
    <dbReference type="NCBI Taxonomy" id="59843"/>
    <lineage>
        <taxon>Bacteria</taxon>
        <taxon>Bacillati</taxon>
        <taxon>Bacillota</taxon>
        <taxon>Bacilli</taxon>
        <taxon>Bacillales</taxon>
        <taxon>Paenibacillaceae</taxon>
        <taxon>Paenibacillus</taxon>
    </lineage>
</organism>
<dbReference type="OrthoDB" id="2471618at2"/>
<name>A0A163G825_9BACL</name>
<evidence type="ECO:0000313" key="2">
    <source>
        <dbReference type="Proteomes" id="UP000076796"/>
    </source>
</evidence>
<protein>
    <submittedName>
        <fullName evidence="1">Uncharacterized protein</fullName>
    </submittedName>
</protein>
<dbReference type="Gene3D" id="1.20.140.160">
    <property type="match status" value="1"/>
</dbReference>
<reference evidence="1" key="1">
    <citation type="journal article" date="2016" name="Genome Announc.">
        <title>Draft genomes of two strains of Paenibacillus glucanolyticus with capability to degrade lignocellulose.</title>
        <authorList>
            <person name="Mathews S.L."/>
            <person name="Pawlak J."/>
            <person name="Grunden A.M."/>
        </authorList>
    </citation>
    <scope>NUCLEOTIDE SEQUENCE [LARGE SCALE GENOMIC DNA]</scope>
    <source>
        <strain evidence="1">SLM1</strain>
    </source>
</reference>
<dbReference type="SUPFAM" id="SSF88659">
    <property type="entry name" value="Sigma3 and sigma4 domains of RNA polymerase sigma factors"/>
    <property type="match status" value="1"/>
</dbReference>
<dbReference type="InterPro" id="IPR013324">
    <property type="entry name" value="RNA_pol_sigma_r3/r4-like"/>
</dbReference>
<accession>A0A163G825</accession>
<sequence>MEKQVNVYERFKKEVYRIGWRVQYRAKTIKRRECYFNGMEQFTITSSTLSSEDRIIVEQLLEALPPQGKFIISQLYLFEQTESEVANQLNMTQQAVNKWKKKMLRKLSQTMNS</sequence>
<comment type="caution">
    <text evidence="1">The sequence shown here is derived from an EMBL/GenBank/DDBJ whole genome shotgun (WGS) entry which is preliminary data.</text>
</comment>
<keyword evidence="2" id="KW-1185">Reference proteome</keyword>
<dbReference type="Proteomes" id="UP000076796">
    <property type="component" value="Unassembled WGS sequence"/>
</dbReference>
<dbReference type="EMBL" id="LWMH01000001">
    <property type="protein sequence ID" value="KZS44785.1"/>
    <property type="molecule type" value="Genomic_DNA"/>
</dbReference>
<dbReference type="AlphaFoldDB" id="A0A163G825"/>